<feature type="signal peptide" evidence="2">
    <location>
        <begin position="1"/>
        <end position="21"/>
    </location>
</feature>
<proteinExistence type="predicted"/>
<feature type="coiled-coil region" evidence="1">
    <location>
        <begin position="26"/>
        <end position="98"/>
    </location>
</feature>
<evidence type="ECO:0000256" key="1">
    <source>
        <dbReference type="SAM" id="Coils"/>
    </source>
</evidence>
<evidence type="ECO:0000256" key="2">
    <source>
        <dbReference type="SAM" id="SignalP"/>
    </source>
</evidence>
<dbReference type="Proteomes" id="UP000254834">
    <property type="component" value="Chromosome"/>
</dbReference>
<keyword evidence="1" id="KW-0175">Coiled coil</keyword>
<sequence>MFYDKKTVIFLSLSICFSLSADSCTETNVKSKADKLQKDANTLKANAAKLQDDANTLKSNATKLKSDLETLQVNCIKLETLQQNADALDDAVAQLTTLSTQLKK</sequence>
<accession>A0A345ZCN7</accession>
<name>A0A345ZCN7_9BACT</name>
<evidence type="ECO:0000313" key="4">
    <source>
        <dbReference type="Proteomes" id="UP000254834"/>
    </source>
</evidence>
<reference evidence="3 4" key="1">
    <citation type="submission" date="2017-12" db="EMBL/GenBank/DDBJ databases">
        <title>Chromulinavorax destructans is a abundant pathogen of dominant heterotrophic picoflagllates.</title>
        <authorList>
            <person name="Deeg C.M."/>
            <person name="Zimmer M."/>
            <person name="Suttle C.A."/>
        </authorList>
    </citation>
    <scope>NUCLEOTIDE SEQUENCE [LARGE SCALE GENOMIC DNA]</scope>
    <source>
        <strain evidence="3 4">SeV1</strain>
    </source>
</reference>
<dbReference type="KEGG" id="cdes:C0J27_04965"/>
<gene>
    <name evidence="3" type="ORF">C0J27_04965</name>
</gene>
<keyword evidence="4" id="KW-1185">Reference proteome</keyword>
<protein>
    <submittedName>
        <fullName evidence="3">Uncharacterized protein</fullName>
    </submittedName>
</protein>
<organism evidence="3 4">
    <name type="scientific">Candidatus Chromulinivorax destructor</name>
    <dbReference type="NCBI Taxonomy" id="2066483"/>
    <lineage>
        <taxon>Bacteria</taxon>
        <taxon>Candidatus Babelota</taxon>
        <taxon>Candidatus Babeliae</taxon>
        <taxon>Candidatus Babeliales</taxon>
        <taxon>Candidatus Chromulinivoraceae</taxon>
        <taxon>Candidatus Chromulinivorax</taxon>
    </lineage>
</organism>
<dbReference type="EMBL" id="CP025544">
    <property type="protein sequence ID" value="AXK61054.1"/>
    <property type="molecule type" value="Genomic_DNA"/>
</dbReference>
<dbReference type="AlphaFoldDB" id="A0A345ZCN7"/>
<feature type="chain" id="PRO_5016608065" evidence="2">
    <location>
        <begin position="22"/>
        <end position="104"/>
    </location>
</feature>
<keyword evidence="2" id="KW-0732">Signal</keyword>
<evidence type="ECO:0000313" key="3">
    <source>
        <dbReference type="EMBL" id="AXK61054.1"/>
    </source>
</evidence>
<dbReference type="RefSeq" id="WP_115586069.1">
    <property type="nucleotide sequence ID" value="NZ_CP025544.1"/>
</dbReference>